<organism evidence="2 3">
    <name type="scientific">Ambrosiozyma monospora</name>
    <name type="common">Yeast</name>
    <name type="synonym">Endomycopsis monosporus</name>
    <dbReference type="NCBI Taxonomy" id="43982"/>
    <lineage>
        <taxon>Eukaryota</taxon>
        <taxon>Fungi</taxon>
        <taxon>Dikarya</taxon>
        <taxon>Ascomycota</taxon>
        <taxon>Saccharomycotina</taxon>
        <taxon>Pichiomycetes</taxon>
        <taxon>Pichiales</taxon>
        <taxon>Pichiaceae</taxon>
        <taxon>Ambrosiozyma</taxon>
    </lineage>
</organism>
<protein>
    <submittedName>
        <fullName evidence="2">Unnamed protein product</fullName>
    </submittedName>
</protein>
<accession>A0A9W6Z1Y5</accession>
<sequence length="99" mass="10974">MFAQFTRRSTQTVFRSVRFNSTAAPVAAPVKKSSSSFKGVLFGFFAGVSLTGLSAYFYLLDEYKSASNAVVSDVLLLQKSIRKLETHVRSLEDQLAEKK</sequence>
<dbReference type="Proteomes" id="UP001165063">
    <property type="component" value="Unassembled WGS sequence"/>
</dbReference>
<keyword evidence="1" id="KW-0472">Membrane</keyword>
<dbReference type="PANTHER" id="PTHR37849:SF1">
    <property type="entry name" value="YALI0E11605P"/>
    <property type="match status" value="1"/>
</dbReference>
<keyword evidence="3" id="KW-1185">Reference proteome</keyword>
<dbReference type="OrthoDB" id="5331396at2759"/>
<comment type="caution">
    <text evidence="2">The sequence shown here is derived from an EMBL/GenBank/DDBJ whole genome shotgun (WGS) entry which is preliminary data.</text>
</comment>
<name>A0A9W6Z1Y5_AMBMO</name>
<gene>
    <name evidence="2" type="ORF">Amon01_000578900</name>
</gene>
<dbReference type="AlphaFoldDB" id="A0A9W6Z1Y5"/>
<feature type="transmembrane region" description="Helical" evidence="1">
    <location>
        <begin position="40"/>
        <end position="59"/>
    </location>
</feature>
<keyword evidence="1" id="KW-0812">Transmembrane</keyword>
<evidence type="ECO:0000313" key="3">
    <source>
        <dbReference type="Proteomes" id="UP001165063"/>
    </source>
</evidence>
<keyword evidence="1" id="KW-1133">Transmembrane helix</keyword>
<dbReference type="PANTHER" id="PTHR37849">
    <property type="entry name" value="YALI0E11605P"/>
    <property type="match status" value="1"/>
</dbReference>
<dbReference type="EMBL" id="BSXU01003365">
    <property type="protein sequence ID" value="GMG39973.1"/>
    <property type="molecule type" value="Genomic_DNA"/>
</dbReference>
<evidence type="ECO:0000256" key="1">
    <source>
        <dbReference type="SAM" id="Phobius"/>
    </source>
</evidence>
<reference evidence="2" key="1">
    <citation type="submission" date="2023-04" db="EMBL/GenBank/DDBJ databases">
        <title>Ambrosiozyma monospora NBRC 1965.</title>
        <authorList>
            <person name="Ichikawa N."/>
            <person name="Sato H."/>
            <person name="Tonouchi N."/>
        </authorList>
    </citation>
    <scope>NUCLEOTIDE SEQUENCE</scope>
    <source>
        <strain evidence="2">NBRC 1965</strain>
    </source>
</reference>
<evidence type="ECO:0000313" key="2">
    <source>
        <dbReference type="EMBL" id="GMG39973.1"/>
    </source>
</evidence>
<proteinExistence type="predicted"/>